<dbReference type="AlphaFoldDB" id="A0A430V5U2"/>
<evidence type="ECO:0000313" key="2">
    <source>
        <dbReference type="EMBL" id="RTI19810.1"/>
    </source>
</evidence>
<sequence>MGRGHSHPPWTIQKRARTPGLIPFLVVFFVHDRGRPPDPERAVAEGQEGQGPDREAPLSGRLP</sequence>
<name>A0A430V5U2_THESC</name>
<evidence type="ECO:0000256" key="1">
    <source>
        <dbReference type="SAM" id="MobiDB-lite"/>
    </source>
</evidence>
<protein>
    <submittedName>
        <fullName evidence="2">Uncharacterized protein</fullName>
    </submittedName>
</protein>
<evidence type="ECO:0000313" key="3">
    <source>
        <dbReference type="Proteomes" id="UP000288073"/>
    </source>
</evidence>
<feature type="compositionally biased region" description="Basic and acidic residues" evidence="1">
    <location>
        <begin position="33"/>
        <end position="43"/>
    </location>
</feature>
<organism evidence="2 3">
    <name type="scientific">Thermus scotoductus</name>
    <dbReference type="NCBI Taxonomy" id="37636"/>
    <lineage>
        <taxon>Bacteria</taxon>
        <taxon>Thermotogati</taxon>
        <taxon>Deinococcota</taxon>
        <taxon>Deinococci</taxon>
        <taxon>Thermales</taxon>
        <taxon>Thermaceae</taxon>
        <taxon>Thermus</taxon>
    </lineage>
</organism>
<accession>A0A430V5U2</accession>
<feature type="non-terminal residue" evidence="2">
    <location>
        <position position="63"/>
    </location>
</feature>
<dbReference type="EMBL" id="PEMN01000057">
    <property type="protein sequence ID" value="RTI19810.1"/>
    <property type="molecule type" value="Genomic_DNA"/>
</dbReference>
<feature type="region of interest" description="Disordered" evidence="1">
    <location>
        <begin position="33"/>
        <end position="63"/>
    </location>
</feature>
<gene>
    <name evidence="2" type="ORF">CSW23_02635</name>
</gene>
<dbReference type="Proteomes" id="UP000288073">
    <property type="component" value="Unassembled WGS sequence"/>
</dbReference>
<comment type="caution">
    <text evidence="2">The sequence shown here is derived from an EMBL/GenBank/DDBJ whole genome shotgun (WGS) entry which is preliminary data.</text>
</comment>
<proteinExistence type="predicted"/>
<reference evidence="2 3" key="1">
    <citation type="journal article" date="2019" name="Extremophiles">
        <title>Biogeography of thermophiles and predominance of Thermus scotoductus in domestic water heaters.</title>
        <authorList>
            <person name="Wilpiszeski R.L."/>
            <person name="Zhang Z."/>
            <person name="House C.H."/>
        </authorList>
    </citation>
    <scope>NUCLEOTIDE SEQUENCE [LARGE SCALE GENOMIC DNA]</scope>
    <source>
        <strain evidence="2 3">10_S10</strain>
    </source>
</reference>